<name>A0A5B7ESN1_PORTR</name>
<proteinExistence type="predicted"/>
<gene>
    <name evidence="1" type="ORF">E2C01_029699</name>
</gene>
<protein>
    <submittedName>
        <fullName evidence="1">Uncharacterized protein</fullName>
    </submittedName>
</protein>
<evidence type="ECO:0000313" key="2">
    <source>
        <dbReference type="Proteomes" id="UP000324222"/>
    </source>
</evidence>
<comment type="caution">
    <text evidence="1">The sequence shown here is derived from an EMBL/GenBank/DDBJ whole genome shotgun (WGS) entry which is preliminary data.</text>
</comment>
<sequence>MLIVHLFLQEVSQYPAGFCWFLLAGCPAHTGHKLVQLRVSPNPGSLQSAFHSQTAATCLPSSILFALTVRMIDSDAGNKVAATSLKVAHVHAAIGN</sequence>
<dbReference type="EMBL" id="VSRR010003463">
    <property type="protein sequence ID" value="MPC36248.1"/>
    <property type="molecule type" value="Genomic_DNA"/>
</dbReference>
<accession>A0A5B7ESN1</accession>
<reference evidence="1 2" key="1">
    <citation type="submission" date="2019-05" db="EMBL/GenBank/DDBJ databases">
        <title>Another draft genome of Portunus trituberculatus and its Hox gene families provides insights of decapod evolution.</title>
        <authorList>
            <person name="Jeong J.-H."/>
            <person name="Song I."/>
            <person name="Kim S."/>
            <person name="Choi T."/>
            <person name="Kim D."/>
            <person name="Ryu S."/>
            <person name="Kim W."/>
        </authorList>
    </citation>
    <scope>NUCLEOTIDE SEQUENCE [LARGE SCALE GENOMIC DNA]</scope>
    <source>
        <tissue evidence="1">Muscle</tissue>
    </source>
</reference>
<evidence type="ECO:0000313" key="1">
    <source>
        <dbReference type="EMBL" id="MPC36248.1"/>
    </source>
</evidence>
<organism evidence="1 2">
    <name type="scientific">Portunus trituberculatus</name>
    <name type="common">Swimming crab</name>
    <name type="synonym">Neptunus trituberculatus</name>
    <dbReference type="NCBI Taxonomy" id="210409"/>
    <lineage>
        <taxon>Eukaryota</taxon>
        <taxon>Metazoa</taxon>
        <taxon>Ecdysozoa</taxon>
        <taxon>Arthropoda</taxon>
        <taxon>Crustacea</taxon>
        <taxon>Multicrustacea</taxon>
        <taxon>Malacostraca</taxon>
        <taxon>Eumalacostraca</taxon>
        <taxon>Eucarida</taxon>
        <taxon>Decapoda</taxon>
        <taxon>Pleocyemata</taxon>
        <taxon>Brachyura</taxon>
        <taxon>Eubrachyura</taxon>
        <taxon>Portunoidea</taxon>
        <taxon>Portunidae</taxon>
        <taxon>Portuninae</taxon>
        <taxon>Portunus</taxon>
    </lineage>
</organism>
<keyword evidence="2" id="KW-1185">Reference proteome</keyword>
<dbReference type="AlphaFoldDB" id="A0A5B7ESN1"/>
<dbReference type="Proteomes" id="UP000324222">
    <property type="component" value="Unassembled WGS sequence"/>
</dbReference>